<name>A0ABZ1E710_9ACTN</name>
<reference evidence="2 3" key="1">
    <citation type="submission" date="2022-10" db="EMBL/GenBank/DDBJ databases">
        <title>The complete genomes of actinobacterial strains from the NBC collection.</title>
        <authorList>
            <person name="Joergensen T.S."/>
            <person name="Alvarez Arevalo M."/>
            <person name="Sterndorff E.B."/>
            <person name="Faurdal D."/>
            <person name="Vuksanovic O."/>
            <person name="Mourched A.-S."/>
            <person name="Charusanti P."/>
            <person name="Shaw S."/>
            <person name="Blin K."/>
            <person name="Weber T."/>
        </authorList>
    </citation>
    <scope>NUCLEOTIDE SEQUENCE [LARGE SCALE GENOMIC DNA]</scope>
    <source>
        <strain evidence="2 3">NBC 01809</strain>
    </source>
</reference>
<proteinExistence type="predicted"/>
<evidence type="ECO:0000313" key="2">
    <source>
        <dbReference type="EMBL" id="WSA30576.1"/>
    </source>
</evidence>
<gene>
    <name evidence="2" type="ORF">OIE14_20615</name>
</gene>
<evidence type="ECO:0000256" key="1">
    <source>
        <dbReference type="SAM" id="MobiDB-lite"/>
    </source>
</evidence>
<dbReference type="Proteomes" id="UP001334804">
    <property type="component" value="Chromosome"/>
</dbReference>
<evidence type="ECO:0000313" key="3">
    <source>
        <dbReference type="Proteomes" id="UP001334804"/>
    </source>
</evidence>
<keyword evidence="3" id="KW-1185">Reference proteome</keyword>
<dbReference type="EMBL" id="CP109071">
    <property type="protein sequence ID" value="WSA30576.1"/>
    <property type="molecule type" value="Genomic_DNA"/>
</dbReference>
<feature type="region of interest" description="Disordered" evidence="1">
    <location>
        <begin position="51"/>
        <end position="83"/>
    </location>
</feature>
<dbReference type="RefSeq" id="WP_326563473.1">
    <property type="nucleotide sequence ID" value="NZ_CP109071.1"/>
</dbReference>
<accession>A0ABZ1E710</accession>
<protein>
    <submittedName>
        <fullName evidence="2">Uncharacterized protein</fullName>
    </submittedName>
</protein>
<organism evidence="2 3">
    <name type="scientific">Micromonospora peucetia</name>
    <dbReference type="NCBI Taxonomy" id="47871"/>
    <lineage>
        <taxon>Bacteria</taxon>
        <taxon>Bacillati</taxon>
        <taxon>Actinomycetota</taxon>
        <taxon>Actinomycetes</taxon>
        <taxon>Micromonosporales</taxon>
        <taxon>Micromonosporaceae</taxon>
        <taxon>Micromonospora</taxon>
    </lineage>
</organism>
<sequence>MPAARGTPPASGTTHSALAWKLCVSIDSRPRAFRPLREVALGTSTRLLGPTKGGWTAAKGSLSRWKPDAGSRPDSLTENDRRTAEDVATRFRRALRDALLDDPRRFGLRDAAQEGGARLITVLDDLRRPDPPMLRHLDATASISPQDEFVRRFVDEVGGDGRLIVDAATRRAARRVAERLIVPGDPLANTSGRVTGELFCALYRLFFGELVGEFVHILIAENVKLAVPPLVLLDPTDAVAGFVADQVVKVLPDPCAAATERQTSRTSLADVARDLLVETVTEALGVSDTGVELVA</sequence>